<accession>A0A841AEU6</accession>
<evidence type="ECO:0000256" key="2">
    <source>
        <dbReference type="ARBA" id="ARBA00008240"/>
    </source>
</evidence>
<evidence type="ECO:0000313" key="14">
    <source>
        <dbReference type="EMBL" id="MBB5832111.1"/>
    </source>
</evidence>
<keyword evidence="15" id="KW-1185">Reference proteome</keyword>
<dbReference type="InterPro" id="IPR005829">
    <property type="entry name" value="Sugar_transporter_CS"/>
</dbReference>
<evidence type="ECO:0000256" key="3">
    <source>
        <dbReference type="ARBA" id="ARBA00022448"/>
    </source>
</evidence>
<comment type="caution">
    <text evidence="14">The sequence shown here is derived from an EMBL/GenBank/DDBJ whole genome shotgun (WGS) entry which is preliminary data.</text>
</comment>
<feature type="transmembrane region" description="Helical" evidence="12">
    <location>
        <begin position="209"/>
        <end position="227"/>
    </location>
</feature>
<comment type="function">
    <text evidence="9">May be a proton symporter involved in the uptake of osmolytes such as proline and glycine betaine.</text>
</comment>
<organism evidence="14 15">
    <name type="scientific">Brachybacterium aquaticum</name>
    <dbReference type="NCBI Taxonomy" id="1432564"/>
    <lineage>
        <taxon>Bacteria</taxon>
        <taxon>Bacillati</taxon>
        <taxon>Actinomycetota</taxon>
        <taxon>Actinomycetes</taxon>
        <taxon>Micrococcales</taxon>
        <taxon>Dermabacteraceae</taxon>
        <taxon>Brachybacterium</taxon>
    </lineage>
</organism>
<evidence type="ECO:0000256" key="6">
    <source>
        <dbReference type="ARBA" id="ARBA00022847"/>
    </source>
</evidence>
<dbReference type="PROSITE" id="PS50850">
    <property type="entry name" value="MFS"/>
    <property type="match status" value="1"/>
</dbReference>
<dbReference type="PANTHER" id="PTHR43528">
    <property type="entry name" value="ALPHA-KETOGLUTARATE PERMEASE"/>
    <property type="match status" value="1"/>
</dbReference>
<keyword evidence="3" id="KW-0813">Transport</keyword>
<name>A0A841AEU6_9MICO</name>
<dbReference type="EMBL" id="JACHLZ010000001">
    <property type="protein sequence ID" value="MBB5832111.1"/>
    <property type="molecule type" value="Genomic_DNA"/>
</dbReference>
<dbReference type="InterPro" id="IPR005828">
    <property type="entry name" value="MFS_sugar_transport-like"/>
</dbReference>
<comment type="similarity">
    <text evidence="2">Belongs to the major facilitator superfamily. Metabolite:H+ Symporter (MHS) family (TC 2.A.1.6) family.</text>
</comment>
<keyword evidence="8 12" id="KW-0472">Membrane</keyword>
<evidence type="ECO:0000256" key="12">
    <source>
        <dbReference type="SAM" id="Phobius"/>
    </source>
</evidence>
<dbReference type="PROSITE" id="PS00216">
    <property type="entry name" value="SUGAR_TRANSPORT_1"/>
    <property type="match status" value="1"/>
</dbReference>
<evidence type="ECO:0000313" key="15">
    <source>
        <dbReference type="Proteomes" id="UP000588158"/>
    </source>
</evidence>
<proteinExistence type="inferred from homology"/>
<dbReference type="GO" id="GO:0015293">
    <property type="term" value="F:symporter activity"/>
    <property type="evidence" value="ECO:0007669"/>
    <property type="project" value="UniProtKB-KW"/>
</dbReference>
<evidence type="ECO:0000256" key="4">
    <source>
        <dbReference type="ARBA" id="ARBA00022475"/>
    </source>
</evidence>
<dbReference type="GO" id="GO:0005886">
    <property type="term" value="C:plasma membrane"/>
    <property type="evidence" value="ECO:0007669"/>
    <property type="project" value="UniProtKB-SubCell"/>
</dbReference>
<dbReference type="AlphaFoldDB" id="A0A841AEU6"/>
<keyword evidence="6" id="KW-0769">Symport</keyword>
<dbReference type="InterPro" id="IPR051084">
    <property type="entry name" value="H+-coupled_symporters"/>
</dbReference>
<feature type="transmembrane region" description="Helical" evidence="12">
    <location>
        <begin position="132"/>
        <end position="151"/>
    </location>
</feature>
<feature type="transmembrane region" description="Helical" evidence="12">
    <location>
        <begin position="362"/>
        <end position="383"/>
    </location>
</feature>
<feature type="compositionally biased region" description="Low complexity" evidence="11">
    <location>
        <begin position="7"/>
        <end position="25"/>
    </location>
</feature>
<reference evidence="14 15" key="1">
    <citation type="submission" date="2020-08" db="EMBL/GenBank/DDBJ databases">
        <title>Sequencing the genomes of 1000 actinobacteria strains.</title>
        <authorList>
            <person name="Klenk H.-P."/>
        </authorList>
    </citation>
    <scope>NUCLEOTIDE SEQUENCE [LARGE SCALE GENOMIC DNA]</scope>
    <source>
        <strain evidence="14 15">DSM 28796</strain>
    </source>
</reference>
<comment type="subcellular location">
    <subcellularLocation>
        <location evidence="1">Cell membrane</location>
        <topology evidence="1">Multi-pass membrane protein</topology>
    </subcellularLocation>
</comment>
<feature type="transmembrane region" description="Helical" evidence="12">
    <location>
        <begin position="334"/>
        <end position="356"/>
    </location>
</feature>
<dbReference type="Pfam" id="PF00083">
    <property type="entry name" value="Sugar_tr"/>
    <property type="match status" value="2"/>
</dbReference>
<feature type="region of interest" description="Disordered" evidence="11">
    <location>
        <begin position="1"/>
        <end position="26"/>
    </location>
</feature>
<feature type="transmembrane region" description="Helical" evidence="12">
    <location>
        <begin position="267"/>
        <end position="285"/>
    </location>
</feature>
<feature type="transmembrane region" description="Helical" evidence="12">
    <location>
        <begin position="305"/>
        <end position="325"/>
    </location>
</feature>
<keyword evidence="4" id="KW-1003">Cell membrane</keyword>
<protein>
    <recommendedName>
        <fullName evidence="10">Putative proline/betaine transporter</fullName>
    </recommendedName>
</protein>
<evidence type="ECO:0000256" key="8">
    <source>
        <dbReference type="ARBA" id="ARBA00023136"/>
    </source>
</evidence>
<evidence type="ECO:0000256" key="11">
    <source>
        <dbReference type="SAM" id="MobiDB-lite"/>
    </source>
</evidence>
<evidence type="ECO:0000256" key="5">
    <source>
        <dbReference type="ARBA" id="ARBA00022692"/>
    </source>
</evidence>
<evidence type="ECO:0000259" key="13">
    <source>
        <dbReference type="PROSITE" id="PS50850"/>
    </source>
</evidence>
<dbReference type="InterPro" id="IPR036259">
    <property type="entry name" value="MFS_trans_sf"/>
</dbReference>
<keyword evidence="7 12" id="KW-1133">Transmembrane helix</keyword>
<dbReference type="InterPro" id="IPR020846">
    <property type="entry name" value="MFS_dom"/>
</dbReference>
<feature type="transmembrane region" description="Helical" evidence="12">
    <location>
        <begin position="172"/>
        <end position="197"/>
    </location>
</feature>
<sequence length="478" mass="49442">MSSHPSAGAPGPTAPGIPVAGTTGTEEVSPATLRRVTAAAFGGTVIEWFDFAVYGYTASALAATFFPSDTAVGGLLQTFAVFAVAFAMRPLGGLVFGRLGDRLGRRKILLATVFLMSISTAIIGLLPGHASIGILAPILLTVARCLQGLSAGGEYAGAVAYVIEHAPARKRAFYASAMPAATFGSFAAAALLCWLITQAIGSAAFDEWGWRIPFLAAIPMGIIAFLIRSHLEETPEFTRMQQERAERGASAAAHLPFGEVLRREGRMMLTLGGFIAVTGLSFYIFSTYMTTFLRTVAEMPANVVLGSNVVALLCATALAPVMGLLSDRLGRRPVMVGALVALAVASVPAYLLAAGGGFGNALIGQLLIAVGAVACNVSTAVMLSEAFATISRYTASAVAYNVAYAIFGGTAPYVATFLVSRTIDIAPAIYLTGMALLALIAVRVLPETRGRDPSGPAWPAKGAGSEEERAAPATAARV</sequence>
<evidence type="ECO:0000256" key="1">
    <source>
        <dbReference type="ARBA" id="ARBA00004651"/>
    </source>
</evidence>
<dbReference type="RefSeq" id="WP_184325483.1">
    <property type="nucleotide sequence ID" value="NZ_JACHLZ010000001.1"/>
</dbReference>
<gene>
    <name evidence="14" type="ORF">HNR70_001924</name>
</gene>
<dbReference type="FunFam" id="1.20.1250.20:FF:000001">
    <property type="entry name" value="Dicarboxylate MFS transporter"/>
    <property type="match status" value="1"/>
</dbReference>
<evidence type="ECO:0000256" key="7">
    <source>
        <dbReference type="ARBA" id="ARBA00022989"/>
    </source>
</evidence>
<feature type="transmembrane region" description="Helical" evidence="12">
    <location>
        <begin position="395"/>
        <end position="419"/>
    </location>
</feature>
<feature type="transmembrane region" description="Helical" evidence="12">
    <location>
        <begin position="108"/>
        <end position="126"/>
    </location>
</feature>
<evidence type="ECO:0000256" key="9">
    <source>
        <dbReference type="ARBA" id="ARBA00037295"/>
    </source>
</evidence>
<keyword evidence="5 12" id="KW-0812">Transmembrane</keyword>
<evidence type="ECO:0000256" key="10">
    <source>
        <dbReference type="ARBA" id="ARBA00039918"/>
    </source>
</evidence>
<feature type="transmembrane region" description="Helical" evidence="12">
    <location>
        <begin position="425"/>
        <end position="445"/>
    </location>
</feature>
<feature type="region of interest" description="Disordered" evidence="11">
    <location>
        <begin position="450"/>
        <end position="478"/>
    </location>
</feature>
<feature type="domain" description="Major facilitator superfamily (MFS) profile" evidence="13">
    <location>
        <begin position="36"/>
        <end position="449"/>
    </location>
</feature>
<dbReference type="Proteomes" id="UP000588158">
    <property type="component" value="Unassembled WGS sequence"/>
</dbReference>
<feature type="transmembrane region" description="Helical" evidence="12">
    <location>
        <begin position="75"/>
        <end position="96"/>
    </location>
</feature>
<dbReference type="SUPFAM" id="SSF103473">
    <property type="entry name" value="MFS general substrate transporter"/>
    <property type="match status" value="1"/>
</dbReference>
<dbReference type="PROSITE" id="PS00217">
    <property type="entry name" value="SUGAR_TRANSPORT_2"/>
    <property type="match status" value="1"/>
</dbReference>
<dbReference type="PANTHER" id="PTHR43528:SF1">
    <property type="entry name" value="ALPHA-KETOGLUTARATE PERMEASE"/>
    <property type="match status" value="1"/>
</dbReference>
<dbReference type="Gene3D" id="1.20.1250.20">
    <property type="entry name" value="MFS general substrate transporter like domains"/>
    <property type="match status" value="2"/>
</dbReference>